<dbReference type="KEGG" id="vg:77937063"/>
<accession>A0A5C1K816</accession>
<reference evidence="1 2" key="1">
    <citation type="submission" date="2019-06" db="EMBL/GenBank/DDBJ databases">
        <title>A distant relative of Phikzvirus genus phages from a therapeutic phage collection.</title>
        <authorList>
            <person name="Hejnowicz M.S."/>
            <person name="Dabrowski K."/>
            <person name="Gawor J."/>
            <person name="Weber-Dabrowska B."/>
            <person name="Gromadka R."/>
            <person name="Lobocka M.B."/>
        </authorList>
    </citation>
    <scope>NUCLEOTIDE SEQUENCE [LARGE SCALE GENOMIC DNA]</scope>
</reference>
<dbReference type="Proteomes" id="UP000322144">
    <property type="component" value="Segment"/>
</dbReference>
<evidence type="ECO:0000313" key="2">
    <source>
        <dbReference type="Proteomes" id="UP000322144"/>
    </source>
</evidence>
<dbReference type="RefSeq" id="YP_010661053.1">
    <property type="nucleotide sequence ID" value="NC_070882.1"/>
</dbReference>
<sequence>MSDPANALIEYYASRGLSGVMATHELHTQINGDHIIFGGGWTETTEKAASSLRRRMKRSSITEVNVWKKRK</sequence>
<dbReference type="EMBL" id="MN103543">
    <property type="protein sequence ID" value="QEM42042.1"/>
    <property type="molecule type" value="Genomic_DNA"/>
</dbReference>
<proteinExistence type="predicted"/>
<protein>
    <submittedName>
        <fullName evidence="1">Uncharacterized protein</fullName>
    </submittedName>
</protein>
<keyword evidence="2" id="KW-1185">Reference proteome</keyword>
<dbReference type="GeneID" id="77937063"/>
<name>A0A5C1K816_9CAUD</name>
<evidence type="ECO:0000313" key="1">
    <source>
        <dbReference type="EMBL" id="QEM42042.1"/>
    </source>
</evidence>
<organism evidence="1 2">
    <name type="scientific">Pseudomonas phage vB_PaeM_PS119XW</name>
    <dbReference type="NCBI Taxonomy" id="2601632"/>
    <lineage>
        <taxon>Viruses</taxon>
        <taxon>Duplodnaviria</taxon>
        <taxon>Heunggongvirae</taxon>
        <taxon>Uroviricota</taxon>
        <taxon>Caudoviricetes</taxon>
        <taxon>Chimalliviridae</taxon>
        <taxon>Pawinskivirus</taxon>
        <taxon>Pawinskivirus PS119XW</taxon>
    </lineage>
</organism>